<evidence type="ECO:0000256" key="1">
    <source>
        <dbReference type="SAM" id="Phobius"/>
    </source>
</evidence>
<evidence type="ECO:0000313" key="3">
    <source>
        <dbReference type="Proteomes" id="UP001057375"/>
    </source>
</evidence>
<proteinExistence type="predicted"/>
<protein>
    <submittedName>
        <fullName evidence="2">Uncharacterized protein</fullName>
    </submittedName>
</protein>
<dbReference type="Proteomes" id="UP001057375">
    <property type="component" value="Unassembled WGS sequence"/>
</dbReference>
<accession>A0ABQ5KFU9</accession>
<name>A0ABQ5KFU9_9EUKA</name>
<sequence length="30" mass="3287">MSSAAVAMPLQKLSTTIVSYFLLLAVRVYL</sequence>
<keyword evidence="3" id="KW-1185">Reference proteome</keyword>
<reference evidence="2" key="1">
    <citation type="submission" date="2022-03" db="EMBL/GenBank/DDBJ databases">
        <title>Draft genome sequence of Aduncisulcus paluster, a free-living microaerophilic Fornicata.</title>
        <authorList>
            <person name="Yuyama I."/>
            <person name="Kume K."/>
            <person name="Tamura T."/>
            <person name="Inagaki Y."/>
            <person name="Hashimoto T."/>
        </authorList>
    </citation>
    <scope>NUCLEOTIDE SEQUENCE</scope>
    <source>
        <strain evidence="2">NY0171</strain>
    </source>
</reference>
<feature type="non-terminal residue" evidence="2">
    <location>
        <position position="30"/>
    </location>
</feature>
<keyword evidence="1" id="KW-1133">Transmembrane helix</keyword>
<feature type="transmembrane region" description="Helical" evidence="1">
    <location>
        <begin position="12"/>
        <end position="29"/>
    </location>
</feature>
<keyword evidence="1" id="KW-0472">Membrane</keyword>
<comment type="caution">
    <text evidence="2">The sequence shown here is derived from an EMBL/GenBank/DDBJ whole genome shotgun (WGS) entry which is preliminary data.</text>
</comment>
<organism evidence="2 3">
    <name type="scientific">Aduncisulcus paluster</name>
    <dbReference type="NCBI Taxonomy" id="2918883"/>
    <lineage>
        <taxon>Eukaryota</taxon>
        <taxon>Metamonada</taxon>
        <taxon>Carpediemonas-like organisms</taxon>
        <taxon>Aduncisulcus</taxon>
    </lineage>
</organism>
<gene>
    <name evidence="2" type="ORF">ADUPG1_005873</name>
</gene>
<dbReference type="EMBL" id="BQXS01009640">
    <property type="protein sequence ID" value="GKT31413.1"/>
    <property type="molecule type" value="Genomic_DNA"/>
</dbReference>
<evidence type="ECO:0000313" key="2">
    <source>
        <dbReference type="EMBL" id="GKT31413.1"/>
    </source>
</evidence>
<keyword evidence="1" id="KW-0812">Transmembrane</keyword>